<dbReference type="GeneID" id="56083130"/>
<proteinExistence type="predicted"/>
<evidence type="ECO:0000256" key="1">
    <source>
        <dbReference type="SAM" id="MobiDB-lite"/>
    </source>
</evidence>
<dbReference type="Proteomes" id="UP000509346">
    <property type="component" value="Chromosome"/>
</dbReference>
<name>A0A7D5PB93_9EURY</name>
<reference evidence="2 3" key="1">
    <citation type="submission" date="2020-07" db="EMBL/GenBank/DDBJ databases">
        <title>Halosimplex litoreum sp. nov. and Halosimplex rubrum sp. nov., isolated from different salt environments.</title>
        <authorList>
            <person name="Cui H."/>
        </authorList>
    </citation>
    <scope>NUCLEOTIDE SEQUENCE [LARGE SCALE GENOMIC DNA]</scope>
    <source>
        <strain evidence="2 3">R2</strain>
    </source>
</reference>
<organism evidence="2 3">
    <name type="scientific">Halosimplex pelagicum</name>
    <dbReference type="NCBI Taxonomy" id="869886"/>
    <lineage>
        <taxon>Archaea</taxon>
        <taxon>Methanobacteriati</taxon>
        <taxon>Methanobacteriota</taxon>
        <taxon>Stenosarchaea group</taxon>
        <taxon>Halobacteria</taxon>
        <taxon>Halobacteriales</taxon>
        <taxon>Haloarculaceae</taxon>
        <taxon>Halosimplex</taxon>
    </lineage>
</organism>
<evidence type="ECO:0000313" key="3">
    <source>
        <dbReference type="Proteomes" id="UP000509346"/>
    </source>
</evidence>
<dbReference type="RefSeq" id="WP_179922570.1">
    <property type="nucleotide sequence ID" value="NZ_CP058909.1"/>
</dbReference>
<feature type="region of interest" description="Disordered" evidence="1">
    <location>
        <begin position="86"/>
        <end position="117"/>
    </location>
</feature>
<dbReference type="OrthoDB" id="195563at2157"/>
<protein>
    <submittedName>
        <fullName evidence="2">MarR family transcriptional regulator</fullName>
    </submittedName>
</protein>
<gene>
    <name evidence="2" type="ORF">HZS54_11035</name>
</gene>
<dbReference type="EMBL" id="CP058909">
    <property type="protein sequence ID" value="QLH82102.1"/>
    <property type="molecule type" value="Genomic_DNA"/>
</dbReference>
<dbReference type="KEGG" id="hpel:HZS54_11035"/>
<accession>A0A7D5PB93</accession>
<sequence length="117" mass="13413">MAENDSSHPYPVLPGTDEYKVLSFLVRNRGDRFSLAEIASAIDSSETEATSTIEILAEDQLIERSQDTYFVDSECGQYLQRRLESVDTAKRLHDTTPDDDMYAREDWERELSSLDSR</sequence>
<evidence type="ECO:0000313" key="2">
    <source>
        <dbReference type="EMBL" id="QLH82102.1"/>
    </source>
</evidence>
<dbReference type="InterPro" id="IPR036390">
    <property type="entry name" value="WH_DNA-bd_sf"/>
</dbReference>
<keyword evidence="3" id="KW-1185">Reference proteome</keyword>
<dbReference type="AlphaFoldDB" id="A0A7D5PB93"/>
<dbReference type="SUPFAM" id="SSF46785">
    <property type="entry name" value="Winged helix' DNA-binding domain"/>
    <property type="match status" value="1"/>
</dbReference>